<dbReference type="PROSITE" id="PS50893">
    <property type="entry name" value="ABC_TRANSPORTER_2"/>
    <property type="match status" value="1"/>
</dbReference>
<dbReference type="InterPro" id="IPR027417">
    <property type="entry name" value="P-loop_NTPase"/>
</dbReference>
<comment type="caution">
    <text evidence="7">The sequence shown here is derived from an EMBL/GenBank/DDBJ whole genome shotgun (WGS) entry which is preliminary data.</text>
</comment>
<dbReference type="InterPro" id="IPR003439">
    <property type="entry name" value="ABC_transporter-like_ATP-bd"/>
</dbReference>
<dbReference type="EMBL" id="JACPUR010000019">
    <property type="protein sequence ID" value="MBI3127889.1"/>
    <property type="molecule type" value="Genomic_DNA"/>
</dbReference>
<dbReference type="PROSITE" id="PS00211">
    <property type="entry name" value="ABC_TRANSPORTER_1"/>
    <property type="match status" value="1"/>
</dbReference>
<dbReference type="Gene3D" id="3.40.50.300">
    <property type="entry name" value="P-loop containing nucleotide triphosphate hydrolases"/>
    <property type="match status" value="1"/>
</dbReference>
<dbReference type="SUPFAM" id="SSF52540">
    <property type="entry name" value="P-loop containing nucleoside triphosphate hydrolases"/>
    <property type="match status" value="1"/>
</dbReference>
<name>A0A932HY66_UNCTE</name>
<dbReference type="InterPro" id="IPR017871">
    <property type="entry name" value="ABC_transporter-like_CS"/>
</dbReference>
<dbReference type="PANTHER" id="PTHR42711">
    <property type="entry name" value="ABC TRANSPORTER ATP-BINDING PROTEIN"/>
    <property type="match status" value="1"/>
</dbReference>
<comment type="similarity">
    <text evidence="1">Belongs to the ABC transporter superfamily.</text>
</comment>
<dbReference type="GO" id="GO:0016887">
    <property type="term" value="F:ATP hydrolysis activity"/>
    <property type="evidence" value="ECO:0007669"/>
    <property type="project" value="InterPro"/>
</dbReference>
<evidence type="ECO:0000256" key="2">
    <source>
        <dbReference type="ARBA" id="ARBA00022448"/>
    </source>
</evidence>
<evidence type="ECO:0000256" key="5">
    <source>
        <dbReference type="ARBA" id="ARBA00022840"/>
    </source>
</evidence>
<dbReference type="InterPro" id="IPR025302">
    <property type="entry name" value="DrrA1/2-like_C"/>
</dbReference>
<sequence length="315" mass="34041">MSAPLALEVTDLHRSFGDRAALAGVSFQVGRGETFALLGPNGGGKTTLFRILATLLRPDGGSARVFGVPLAESPAQARRRLGVVFQQPGIDPKLTCAENLIHHGRLFGMRGAALRAGVAAQLERFGLAARAREMAETLSGGMQRRLELAKALLPGPDLLLLDEPTAGLDPAARRDFGGELDRLRRERGTTVVLTTHLMDEAERCDRVGILHEGRLVALGTPEGLKREAGEEVIFIRADDPASLREKLRARFGWEAMEVDEGLRVERPGAHALLPQVIEAFGAEVRSVTFGRPTLEDVFIRRTGRRFGAPPQEGAA</sequence>
<dbReference type="Pfam" id="PF13732">
    <property type="entry name" value="DrrA1-3_C"/>
    <property type="match status" value="1"/>
</dbReference>
<keyword evidence="2" id="KW-0813">Transport</keyword>
<protein>
    <submittedName>
        <fullName evidence="7">ABC transporter ATP-binding protein</fullName>
    </submittedName>
</protein>
<evidence type="ECO:0000256" key="4">
    <source>
        <dbReference type="ARBA" id="ARBA00022741"/>
    </source>
</evidence>
<dbReference type="PANTHER" id="PTHR42711:SF5">
    <property type="entry name" value="ABC TRANSPORTER ATP-BINDING PROTEIN NATA"/>
    <property type="match status" value="1"/>
</dbReference>
<evidence type="ECO:0000313" key="8">
    <source>
        <dbReference type="Proteomes" id="UP000782312"/>
    </source>
</evidence>
<gene>
    <name evidence="7" type="ORF">HYZ11_09820</name>
</gene>
<proteinExistence type="inferred from homology"/>
<evidence type="ECO:0000259" key="6">
    <source>
        <dbReference type="PROSITE" id="PS50893"/>
    </source>
</evidence>
<keyword evidence="3" id="KW-0536">Nodulation</keyword>
<dbReference type="InterPro" id="IPR050763">
    <property type="entry name" value="ABC_transporter_ATP-binding"/>
</dbReference>
<reference evidence="7" key="1">
    <citation type="submission" date="2020-07" db="EMBL/GenBank/DDBJ databases">
        <title>Huge and variable diversity of episymbiotic CPR bacteria and DPANN archaea in groundwater ecosystems.</title>
        <authorList>
            <person name="He C.Y."/>
            <person name="Keren R."/>
            <person name="Whittaker M."/>
            <person name="Farag I.F."/>
            <person name="Doudna J."/>
            <person name="Cate J.H.D."/>
            <person name="Banfield J.F."/>
        </authorList>
    </citation>
    <scope>NUCLEOTIDE SEQUENCE</scope>
    <source>
        <strain evidence="7">NC_groundwater_763_Ag_S-0.2um_68_21</strain>
    </source>
</reference>
<dbReference type="AlphaFoldDB" id="A0A932HY66"/>
<dbReference type="GO" id="GO:0005524">
    <property type="term" value="F:ATP binding"/>
    <property type="evidence" value="ECO:0007669"/>
    <property type="project" value="UniProtKB-KW"/>
</dbReference>
<accession>A0A932HY66</accession>
<evidence type="ECO:0000256" key="1">
    <source>
        <dbReference type="ARBA" id="ARBA00005417"/>
    </source>
</evidence>
<dbReference type="Pfam" id="PF00005">
    <property type="entry name" value="ABC_tran"/>
    <property type="match status" value="1"/>
</dbReference>
<keyword evidence="4" id="KW-0547">Nucleotide-binding</keyword>
<dbReference type="InterPro" id="IPR003593">
    <property type="entry name" value="AAA+_ATPase"/>
</dbReference>
<organism evidence="7 8">
    <name type="scientific">Tectimicrobiota bacterium</name>
    <dbReference type="NCBI Taxonomy" id="2528274"/>
    <lineage>
        <taxon>Bacteria</taxon>
        <taxon>Pseudomonadati</taxon>
        <taxon>Nitrospinota/Tectimicrobiota group</taxon>
        <taxon>Candidatus Tectimicrobiota</taxon>
    </lineage>
</organism>
<dbReference type="Proteomes" id="UP000782312">
    <property type="component" value="Unassembled WGS sequence"/>
</dbReference>
<dbReference type="SMART" id="SM00382">
    <property type="entry name" value="AAA"/>
    <property type="match status" value="1"/>
</dbReference>
<feature type="domain" description="ABC transporter" evidence="6">
    <location>
        <begin position="7"/>
        <end position="237"/>
    </location>
</feature>
<keyword evidence="5 7" id="KW-0067">ATP-binding</keyword>
<evidence type="ECO:0000256" key="3">
    <source>
        <dbReference type="ARBA" id="ARBA00022458"/>
    </source>
</evidence>
<evidence type="ECO:0000313" key="7">
    <source>
        <dbReference type="EMBL" id="MBI3127889.1"/>
    </source>
</evidence>